<protein>
    <submittedName>
        <fullName evidence="1">Uncharacterized protein</fullName>
    </submittedName>
</protein>
<dbReference type="AlphaFoldDB" id="A0A2P6RBL3"/>
<accession>A0A2P6RBL3</accession>
<gene>
    <name evidence="1" type="ORF">RchiOBHm_Chr3g0472551</name>
</gene>
<reference evidence="1 2" key="1">
    <citation type="journal article" date="2018" name="Nat. Genet.">
        <title>The Rosa genome provides new insights in the design of modern roses.</title>
        <authorList>
            <person name="Bendahmane M."/>
        </authorList>
    </citation>
    <scope>NUCLEOTIDE SEQUENCE [LARGE SCALE GENOMIC DNA]</scope>
    <source>
        <strain evidence="2">cv. Old Blush</strain>
    </source>
</reference>
<name>A0A2P6RBL3_ROSCH</name>
<proteinExistence type="predicted"/>
<keyword evidence="2" id="KW-1185">Reference proteome</keyword>
<evidence type="ECO:0000313" key="2">
    <source>
        <dbReference type="Proteomes" id="UP000238479"/>
    </source>
</evidence>
<organism evidence="1 2">
    <name type="scientific">Rosa chinensis</name>
    <name type="common">China rose</name>
    <dbReference type="NCBI Taxonomy" id="74649"/>
    <lineage>
        <taxon>Eukaryota</taxon>
        <taxon>Viridiplantae</taxon>
        <taxon>Streptophyta</taxon>
        <taxon>Embryophyta</taxon>
        <taxon>Tracheophyta</taxon>
        <taxon>Spermatophyta</taxon>
        <taxon>Magnoliopsida</taxon>
        <taxon>eudicotyledons</taxon>
        <taxon>Gunneridae</taxon>
        <taxon>Pentapetalae</taxon>
        <taxon>rosids</taxon>
        <taxon>fabids</taxon>
        <taxon>Rosales</taxon>
        <taxon>Rosaceae</taxon>
        <taxon>Rosoideae</taxon>
        <taxon>Rosoideae incertae sedis</taxon>
        <taxon>Rosa</taxon>
    </lineage>
</organism>
<dbReference type="Proteomes" id="UP000238479">
    <property type="component" value="Chromosome 3"/>
</dbReference>
<evidence type="ECO:0000313" key="1">
    <source>
        <dbReference type="EMBL" id="PRQ43825.1"/>
    </source>
</evidence>
<dbReference type="EMBL" id="PDCK01000041">
    <property type="protein sequence ID" value="PRQ43825.1"/>
    <property type="molecule type" value="Genomic_DNA"/>
</dbReference>
<sequence>MTLPNPQGNQIMQNTRRESLLHVRSLEENGRNLQDWIIKRKSRKFSITDLELMVN</sequence>
<comment type="caution">
    <text evidence="1">The sequence shown here is derived from an EMBL/GenBank/DDBJ whole genome shotgun (WGS) entry which is preliminary data.</text>
</comment>
<dbReference type="Gramene" id="PRQ43825">
    <property type="protein sequence ID" value="PRQ43825"/>
    <property type="gene ID" value="RchiOBHm_Chr3g0472551"/>
</dbReference>